<dbReference type="CDD" id="cd01647">
    <property type="entry name" value="RT_LTR"/>
    <property type="match status" value="1"/>
</dbReference>
<feature type="domain" description="Reverse transcriptase" evidence="7">
    <location>
        <begin position="182"/>
        <end position="361"/>
    </location>
</feature>
<dbReference type="GO" id="GO:0016787">
    <property type="term" value="F:hydrolase activity"/>
    <property type="evidence" value="ECO:0007669"/>
    <property type="project" value="UniProtKB-KW"/>
</dbReference>
<keyword evidence="4" id="KW-0255">Endonuclease</keyword>
<keyword evidence="2" id="KW-0548">Nucleotidyltransferase</keyword>
<evidence type="ECO:0000256" key="3">
    <source>
        <dbReference type="ARBA" id="ARBA00022722"/>
    </source>
</evidence>
<evidence type="ECO:0000313" key="8">
    <source>
        <dbReference type="EMBL" id="KAJ8651318.1"/>
    </source>
</evidence>
<dbReference type="GeneID" id="83220456"/>
<dbReference type="AlphaFoldDB" id="A0AAD7UQ41"/>
<dbReference type="SUPFAM" id="SSF56672">
    <property type="entry name" value="DNA/RNA polymerases"/>
    <property type="match status" value="1"/>
</dbReference>
<evidence type="ECO:0000259" key="7">
    <source>
        <dbReference type="PROSITE" id="PS50878"/>
    </source>
</evidence>
<dbReference type="Proteomes" id="UP001234581">
    <property type="component" value="Unassembled WGS sequence"/>
</dbReference>
<dbReference type="FunFam" id="3.30.70.270:FF:000020">
    <property type="entry name" value="Transposon Tf2-6 polyprotein-like Protein"/>
    <property type="match status" value="1"/>
</dbReference>
<sequence>MTWFRAHGIRIDHTDSSIIIPIKHGNGSVVLYGNEAEDMDEAFEDEAGAVFAVNITGGGNEQGNVDKEEEHVDVFMTSVADKSHCAVEDPPDDDASKLLRYYKEELLGNASVTGNDDESMPAEITDLLDHYQHCFVETSGLGRVHGYEHHIPLHDFTPVRSKPYRLTWEEEEHLRKELATMTDLGLIRPSKGTWTSPIFFVRKKSGELRLVIDYPQLNSKTMKDAYPLPHLDDLLGSMAGAQIFSTLDAASGYWQIPLAQEAIELSGFVTKYGTYEFTVMPFGLTSAPACFQRTMTSILGPFIGKFVFVFIDDIIIFSSSLQEHIKHLEQILQVCNQAGLRLKRAKCEFARTYVEYLGHIVSREGLLPSPNNVVKIRKMLPPRNIDQVRSFVGMVNYYRRHIPDCAAIMHPISKLLKNKNKKPFFWGPDQETAFVHIKIILTGPPILSYPDRMQVPILTTDASGEAVGAILSQSPDGSDEDETVVAYESRVLRGPELAYAAVHQEALAIVWAVHKFRHFLAGRHFILRTDNSALTYILSNTKPSPKLQRWAAALLEYNFTIQHHPGKRNPADALSRLPLEH</sequence>
<gene>
    <name evidence="8" type="ORF">O0I10_013191</name>
</gene>
<name>A0AAD7UQ41_9FUNG</name>
<keyword evidence="9" id="KW-1185">Reference proteome</keyword>
<dbReference type="InterPro" id="IPR000477">
    <property type="entry name" value="RT_dom"/>
</dbReference>
<keyword evidence="3" id="KW-0540">Nuclease</keyword>
<proteinExistence type="predicted"/>
<dbReference type="InterPro" id="IPR050951">
    <property type="entry name" value="Retrovirus_Pol_polyprotein"/>
</dbReference>
<dbReference type="PANTHER" id="PTHR37984:SF5">
    <property type="entry name" value="PROTEIN NYNRIN-LIKE"/>
    <property type="match status" value="1"/>
</dbReference>
<keyword evidence="1" id="KW-0808">Transferase</keyword>
<evidence type="ECO:0000256" key="5">
    <source>
        <dbReference type="ARBA" id="ARBA00022801"/>
    </source>
</evidence>
<organism evidence="8 9">
    <name type="scientific">Lichtheimia ornata</name>
    <dbReference type="NCBI Taxonomy" id="688661"/>
    <lineage>
        <taxon>Eukaryota</taxon>
        <taxon>Fungi</taxon>
        <taxon>Fungi incertae sedis</taxon>
        <taxon>Mucoromycota</taxon>
        <taxon>Mucoromycotina</taxon>
        <taxon>Mucoromycetes</taxon>
        <taxon>Mucorales</taxon>
        <taxon>Lichtheimiaceae</taxon>
        <taxon>Lichtheimia</taxon>
    </lineage>
</organism>
<dbReference type="PROSITE" id="PS50878">
    <property type="entry name" value="RT_POL"/>
    <property type="match status" value="1"/>
</dbReference>
<dbReference type="InterPro" id="IPR043128">
    <property type="entry name" value="Rev_trsase/Diguanyl_cyclase"/>
</dbReference>
<comment type="caution">
    <text evidence="8">The sequence shown here is derived from an EMBL/GenBank/DDBJ whole genome shotgun (WGS) entry which is preliminary data.</text>
</comment>
<dbReference type="Pfam" id="PF17917">
    <property type="entry name" value="RT_RNaseH"/>
    <property type="match status" value="1"/>
</dbReference>
<evidence type="ECO:0000256" key="1">
    <source>
        <dbReference type="ARBA" id="ARBA00022679"/>
    </source>
</evidence>
<dbReference type="Pfam" id="PF00078">
    <property type="entry name" value="RVT_1"/>
    <property type="match status" value="1"/>
</dbReference>
<evidence type="ECO:0000256" key="4">
    <source>
        <dbReference type="ARBA" id="ARBA00022759"/>
    </source>
</evidence>
<dbReference type="InterPro" id="IPR043502">
    <property type="entry name" value="DNA/RNA_pol_sf"/>
</dbReference>
<dbReference type="GO" id="GO:0004519">
    <property type="term" value="F:endonuclease activity"/>
    <property type="evidence" value="ECO:0007669"/>
    <property type="project" value="UniProtKB-KW"/>
</dbReference>
<reference evidence="8 9" key="1">
    <citation type="submission" date="2023-03" db="EMBL/GenBank/DDBJ databases">
        <title>Genome sequence of Lichtheimia ornata CBS 291.66.</title>
        <authorList>
            <person name="Mohabir J.T."/>
            <person name="Shea T.P."/>
            <person name="Kurbessoian T."/>
            <person name="Berby B."/>
            <person name="Fontaine J."/>
            <person name="Livny J."/>
            <person name="Gnirke A."/>
            <person name="Stajich J.E."/>
            <person name="Cuomo C.A."/>
        </authorList>
    </citation>
    <scope>NUCLEOTIDE SEQUENCE [LARGE SCALE GENOMIC DNA]</scope>
    <source>
        <strain evidence="8">CBS 291.66</strain>
    </source>
</reference>
<evidence type="ECO:0000256" key="2">
    <source>
        <dbReference type="ARBA" id="ARBA00022695"/>
    </source>
</evidence>
<dbReference type="Gene3D" id="3.10.10.10">
    <property type="entry name" value="HIV Type 1 Reverse Transcriptase, subunit A, domain 1"/>
    <property type="match status" value="1"/>
</dbReference>
<dbReference type="CDD" id="cd09274">
    <property type="entry name" value="RNase_HI_RT_Ty3"/>
    <property type="match status" value="1"/>
</dbReference>
<evidence type="ECO:0000313" key="9">
    <source>
        <dbReference type="Proteomes" id="UP001234581"/>
    </source>
</evidence>
<dbReference type="PANTHER" id="PTHR37984">
    <property type="entry name" value="PROTEIN CBG26694"/>
    <property type="match status" value="1"/>
</dbReference>
<keyword evidence="5" id="KW-0378">Hydrolase</keyword>
<dbReference type="InterPro" id="IPR041373">
    <property type="entry name" value="RT_RNaseH"/>
</dbReference>
<keyword evidence="6" id="KW-0695">RNA-directed DNA polymerase</keyword>
<protein>
    <recommendedName>
        <fullName evidence="7">Reverse transcriptase domain-containing protein</fullName>
    </recommendedName>
</protein>
<dbReference type="Gene3D" id="3.30.70.270">
    <property type="match status" value="2"/>
</dbReference>
<dbReference type="GO" id="GO:0003964">
    <property type="term" value="F:RNA-directed DNA polymerase activity"/>
    <property type="evidence" value="ECO:0007669"/>
    <property type="project" value="UniProtKB-KW"/>
</dbReference>
<dbReference type="RefSeq" id="XP_058336233.1">
    <property type="nucleotide sequence ID" value="XM_058493002.1"/>
</dbReference>
<dbReference type="EMBL" id="JARTCD010000302">
    <property type="protein sequence ID" value="KAJ8651318.1"/>
    <property type="molecule type" value="Genomic_DNA"/>
</dbReference>
<accession>A0AAD7UQ41</accession>
<evidence type="ECO:0000256" key="6">
    <source>
        <dbReference type="ARBA" id="ARBA00022918"/>
    </source>
</evidence>